<dbReference type="AlphaFoldDB" id="A0A4R3Z0E0"/>
<feature type="domain" description="TonB-dependent receptor-like beta-barrel" evidence="14">
    <location>
        <begin position="412"/>
        <end position="883"/>
    </location>
</feature>
<feature type="signal peptide" evidence="13">
    <location>
        <begin position="1"/>
        <end position="25"/>
    </location>
</feature>
<dbReference type="InterPro" id="IPR010104">
    <property type="entry name" value="TonB_rcpt_bac"/>
</dbReference>
<comment type="subcellular location">
    <subcellularLocation>
        <location evidence="1 9">Cell outer membrane</location>
        <topology evidence="1 9">Multi-pass membrane protein</topology>
    </subcellularLocation>
</comment>
<dbReference type="InterPro" id="IPR039426">
    <property type="entry name" value="TonB-dep_rcpt-like"/>
</dbReference>
<dbReference type="Pfam" id="PF00593">
    <property type="entry name" value="TonB_dep_Rec_b-barrel"/>
    <property type="match status" value="1"/>
</dbReference>
<dbReference type="PANTHER" id="PTHR40980:SF3">
    <property type="entry name" value="TONB-DEPENDENT RECEPTOR-LIKE BETA-BARREL DOMAIN-CONTAINING PROTEIN"/>
    <property type="match status" value="1"/>
</dbReference>
<accession>A0A4R3Z0E0</accession>
<keyword evidence="16" id="KW-0675">Receptor</keyword>
<evidence type="ECO:0000256" key="5">
    <source>
        <dbReference type="ARBA" id="ARBA00022729"/>
    </source>
</evidence>
<evidence type="ECO:0000256" key="12">
    <source>
        <dbReference type="SAM" id="MobiDB-lite"/>
    </source>
</evidence>
<keyword evidence="8 9" id="KW-0998">Cell outer membrane</keyword>
<comment type="caution">
    <text evidence="16">The sequence shown here is derived from an EMBL/GenBank/DDBJ whole genome shotgun (WGS) entry which is preliminary data.</text>
</comment>
<evidence type="ECO:0000259" key="14">
    <source>
        <dbReference type="Pfam" id="PF00593"/>
    </source>
</evidence>
<proteinExistence type="inferred from homology"/>
<dbReference type="InterPro" id="IPR010917">
    <property type="entry name" value="TonB_rcpt_CS"/>
</dbReference>
<reference evidence="16 17" key="1">
    <citation type="submission" date="2019-03" db="EMBL/GenBank/DDBJ databases">
        <title>Above-ground endophytic microbial communities from plants in different locations in the United States.</title>
        <authorList>
            <person name="Frank C."/>
        </authorList>
    </citation>
    <scope>NUCLEOTIDE SEQUENCE [LARGE SCALE GENOMIC DNA]</scope>
    <source>
        <strain evidence="16 17">LP_13_YM</strain>
    </source>
</reference>
<keyword evidence="3 9" id="KW-1134">Transmembrane beta strand</keyword>
<dbReference type="InterPro" id="IPR037066">
    <property type="entry name" value="Plug_dom_sf"/>
</dbReference>
<feature type="domain" description="TonB-dependent receptor plug" evidence="15">
    <location>
        <begin position="76"/>
        <end position="186"/>
    </location>
</feature>
<evidence type="ECO:0000256" key="6">
    <source>
        <dbReference type="ARBA" id="ARBA00023077"/>
    </source>
</evidence>
<dbReference type="SUPFAM" id="SSF56935">
    <property type="entry name" value="Porins"/>
    <property type="match status" value="1"/>
</dbReference>
<dbReference type="NCBIfam" id="TIGR01782">
    <property type="entry name" value="TonB-Xanth-Caul"/>
    <property type="match status" value="1"/>
</dbReference>
<evidence type="ECO:0000256" key="4">
    <source>
        <dbReference type="ARBA" id="ARBA00022692"/>
    </source>
</evidence>
<dbReference type="CDD" id="cd01347">
    <property type="entry name" value="ligand_gated_channel"/>
    <property type="match status" value="1"/>
</dbReference>
<feature type="compositionally biased region" description="Low complexity" evidence="12">
    <location>
        <begin position="37"/>
        <end position="51"/>
    </location>
</feature>
<evidence type="ECO:0000256" key="10">
    <source>
        <dbReference type="PROSITE-ProRule" id="PRU10144"/>
    </source>
</evidence>
<evidence type="ECO:0000256" key="1">
    <source>
        <dbReference type="ARBA" id="ARBA00004571"/>
    </source>
</evidence>
<keyword evidence="17" id="KW-1185">Reference proteome</keyword>
<dbReference type="PROSITE" id="PS01156">
    <property type="entry name" value="TONB_DEPENDENT_REC_2"/>
    <property type="match status" value="1"/>
</dbReference>
<feature type="region of interest" description="Disordered" evidence="12">
    <location>
        <begin position="24"/>
        <end position="51"/>
    </location>
</feature>
<dbReference type="GO" id="GO:0009279">
    <property type="term" value="C:cell outer membrane"/>
    <property type="evidence" value="ECO:0007669"/>
    <property type="project" value="UniProtKB-SubCell"/>
</dbReference>
<evidence type="ECO:0000256" key="8">
    <source>
        <dbReference type="ARBA" id="ARBA00023237"/>
    </source>
</evidence>
<keyword evidence="5 13" id="KW-0732">Signal</keyword>
<evidence type="ECO:0000256" key="2">
    <source>
        <dbReference type="ARBA" id="ARBA00022448"/>
    </source>
</evidence>
<protein>
    <submittedName>
        <fullName evidence="16">TonB-dependent receptor</fullName>
    </submittedName>
</protein>
<dbReference type="Gene3D" id="2.40.170.20">
    <property type="entry name" value="TonB-dependent receptor, beta-barrel domain"/>
    <property type="match status" value="1"/>
</dbReference>
<dbReference type="InterPro" id="IPR012910">
    <property type="entry name" value="Plug_dom"/>
</dbReference>
<organism evidence="16 17">
    <name type="scientific">Luteibacter rhizovicinus</name>
    <dbReference type="NCBI Taxonomy" id="242606"/>
    <lineage>
        <taxon>Bacteria</taxon>
        <taxon>Pseudomonadati</taxon>
        <taxon>Pseudomonadota</taxon>
        <taxon>Gammaproteobacteria</taxon>
        <taxon>Lysobacterales</taxon>
        <taxon>Rhodanobacteraceae</taxon>
        <taxon>Luteibacter</taxon>
    </lineage>
</organism>
<sequence length="916" mass="99786">MQHRMSVLAAAIVAGLCCTTGMSHAQNAPPPEASTGAKSAPAQTTATPADAKNAKDLSAIMVTGIRSSMARSLDTKRNADAIVDAITAEDIGKFPSTNVAEAMAQIPGVTIDRRFGQGERVSIDGTDPSLNLTFLDGHPVAQTPWLVGEQPNRGFDYTLLAPEVLGRLEIYKSPEARLPEGSIGGTVIMYTRQPLDLKANTLTGTVGVNYGDQADKTRPNASVLYSWKNPESTLGALVSVSHYEEQTDRQGSEIFNYQAMSDVASVNPTVAGLVASGKLAGTDIMPDSLNAAWFQQHRKRDTFTGTVQYKPTDRVELSASALYVREDFSNFEQSLYFQGGNQNIDSLGAASQGVIGSGHACGVETAGCGPAAVYLDSFARKSVVTTKGLDFKGSYRGDGWELNGQIGGSKANNTLQEYYLGAVYGGGYGWDIHRGVTFDDPSAARDPTNWVEPNGSNSLLRNPLTSRDFYGQLDFSKDFNGPINQLLIGARYTRHNEGSDYRSYADGINAGSLADAGGISYTDILDSSAFSGFSADQRRHVQTTDGAERAWIDNSPINWNDVSAANYINGTWKVRQEAEGLYAQANFATDSLHGNFGVRYVHTKIDGNYILADGTPIYPVPDAWRKTSKATYNDWLPAFNLVYDTQHDVVLRFSAAKVISWAPYNQLVPNTFLNDDVLNGTGGNGGLKPYKSYNFNASAEWYFGAQSVLAASVFYKHVLNYLDQVAKTERQYNGLNDTDHANFVSKYVDGQLGNCDVNGFCDYTVIRPYNSGAGKIRGFTLNYQQPFGESGFGVSANYTYTHARNTAGEALPYSSDNAVNFSPYYEKGPLTARLIYGWRSKYLAGGFIAGAAPATVDAYTEFDASFGWTFNPNVSVTLDAMNLLDEKYFQYQDTKREPLNTYTTGRRYMANLHFKF</sequence>
<feature type="short sequence motif" description="TonB C-terminal box" evidence="10">
    <location>
        <begin position="899"/>
        <end position="916"/>
    </location>
</feature>
<evidence type="ECO:0000256" key="3">
    <source>
        <dbReference type="ARBA" id="ARBA00022452"/>
    </source>
</evidence>
<dbReference type="OrthoDB" id="8727862at2"/>
<dbReference type="Proteomes" id="UP000295645">
    <property type="component" value="Unassembled WGS sequence"/>
</dbReference>
<name>A0A4R3Z0E0_9GAMM</name>
<evidence type="ECO:0000259" key="15">
    <source>
        <dbReference type="Pfam" id="PF07715"/>
    </source>
</evidence>
<dbReference type="PANTHER" id="PTHR40980">
    <property type="entry name" value="PLUG DOMAIN-CONTAINING PROTEIN"/>
    <property type="match status" value="1"/>
</dbReference>
<evidence type="ECO:0000256" key="7">
    <source>
        <dbReference type="ARBA" id="ARBA00023136"/>
    </source>
</evidence>
<evidence type="ECO:0000256" key="13">
    <source>
        <dbReference type="SAM" id="SignalP"/>
    </source>
</evidence>
<evidence type="ECO:0000256" key="9">
    <source>
        <dbReference type="PROSITE-ProRule" id="PRU01360"/>
    </source>
</evidence>
<comment type="similarity">
    <text evidence="9 11">Belongs to the TonB-dependent receptor family.</text>
</comment>
<keyword evidence="7 9" id="KW-0472">Membrane</keyword>
<evidence type="ECO:0000313" key="17">
    <source>
        <dbReference type="Proteomes" id="UP000295645"/>
    </source>
</evidence>
<evidence type="ECO:0000313" key="16">
    <source>
        <dbReference type="EMBL" id="TCV97668.1"/>
    </source>
</evidence>
<evidence type="ECO:0000256" key="11">
    <source>
        <dbReference type="RuleBase" id="RU003357"/>
    </source>
</evidence>
<dbReference type="PROSITE" id="PS52016">
    <property type="entry name" value="TONB_DEPENDENT_REC_3"/>
    <property type="match status" value="1"/>
</dbReference>
<feature type="chain" id="PRO_5020935002" evidence="13">
    <location>
        <begin position="26"/>
        <end position="916"/>
    </location>
</feature>
<gene>
    <name evidence="16" type="ORF">EC912_101685</name>
</gene>
<dbReference type="Gene3D" id="2.170.130.10">
    <property type="entry name" value="TonB-dependent receptor, plug domain"/>
    <property type="match status" value="1"/>
</dbReference>
<keyword evidence="6 11" id="KW-0798">TonB box</keyword>
<dbReference type="InterPro" id="IPR000531">
    <property type="entry name" value="Beta-barrel_TonB"/>
</dbReference>
<dbReference type="EMBL" id="SMCS01000001">
    <property type="protein sequence ID" value="TCV97668.1"/>
    <property type="molecule type" value="Genomic_DNA"/>
</dbReference>
<dbReference type="InterPro" id="IPR036942">
    <property type="entry name" value="Beta-barrel_TonB_sf"/>
</dbReference>
<keyword evidence="2 9" id="KW-0813">Transport</keyword>
<keyword evidence="4 9" id="KW-0812">Transmembrane</keyword>
<dbReference type="Pfam" id="PF07715">
    <property type="entry name" value="Plug"/>
    <property type="match status" value="1"/>
</dbReference>